<dbReference type="NCBIfam" id="NF033546">
    <property type="entry name" value="transpos_IS21"/>
    <property type="match status" value="1"/>
</dbReference>
<dbReference type="PANTHER" id="PTHR35004">
    <property type="entry name" value="TRANSPOSASE RV3428C-RELATED"/>
    <property type="match status" value="1"/>
</dbReference>
<feature type="domain" description="Transposase for insertion sequence element IS21-like C-terminal" evidence="2">
    <location>
        <begin position="330"/>
        <end position="397"/>
    </location>
</feature>
<evidence type="ECO:0000256" key="1">
    <source>
        <dbReference type="SAM" id="MobiDB-lite"/>
    </source>
</evidence>
<evidence type="ECO:0000259" key="2">
    <source>
        <dbReference type="Pfam" id="PF22483"/>
    </source>
</evidence>
<protein>
    <submittedName>
        <fullName evidence="3">IS21 family transposase</fullName>
    </submittedName>
</protein>
<reference evidence="4" key="1">
    <citation type="journal article" date="2019" name="Int. J. Syst. Evol. Microbiol.">
        <title>The Global Catalogue of Microorganisms (GCM) 10K type strain sequencing project: providing services to taxonomists for standard genome sequencing and annotation.</title>
        <authorList>
            <consortium name="The Broad Institute Genomics Platform"/>
            <consortium name="The Broad Institute Genome Sequencing Center for Infectious Disease"/>
            <person name="Wu L."/>
            <person name="Ma J."/>
        </authorList>
    </citation>
    <scope>NUCLEOTIDE SEQUENCE [LARGE SCALE GENOMIC DNA]</scope>
    <source>
        <strain evidence="4">JCM 17975</strain>
    </source>
</reference>
<organism evidence="3 4">
    <name type="scientific">Promicromonospora umidemergens</name>
    <dbReference type="NCBI Taxonomy" id="629679"/>
    <lineage>
        <taxon>Bacteria</taxon>
        <taxon>Bacillati</taxon>
        <taxon>Actinomycetota</taxon>
        <taxon>Actinomycetes</taxon>
        <taxon>Micrococcales</taxon>
        <taxon>Promicromonosporaceae</taxon>
        <taxon>Promicromonospora</taxon>
    </lineage>
</organism>
<evidence type="ECO:0000313" key="3">
    <source>
        <dbReference type="EMBL" id="GAA4704498.1"/>
    </source>
</evidence>
<accession>A0ABP8XAZ4</accession>
<gene>
    <name evidence="3" type="primary">istA</name>
    <name evidence="3" type="ORF">GCM10023198_27720</name>
</gene>
<sequence>MHDGTAGGHGAADGSQMAAESRAQVFAGIRRDYRAGISKRELQRRYHVSFETVQAALDSAWPRQRRPMPPRGSRLDEFKSLVDEWLRADLKAPRKQRHTAMRIFDRLRDEHDADVSYFIVKKYVAERREEIRVEAGLGPSRTFIPQTHVPGAEAEVDFGDVTVELAGRLVVCSLFSLRMSFSGKAVHQVFASAGQEAFLEGHVHAFRVLGGLPIGKVRYDNLKAAIASVLGFSRARKETERWTLFRSHYGLDAFYCQPGLEGAHEKGGVEGQVGWFRRNHFVPVPKVASLAELNEMVDAWDQGDDARRIGGRARTVGEMFAIEQPLLAPLPEEEFETGRWSHQRVDRYAQINMRTNRYSVPVRFAGRKVSILLRASDLIVYDGRTQIARHERLPGKMEARLELDHYLEALIRKPGAMPGATALEQARAAGRFTPVHDAWWEAARKAHGDAEGTRALIDVLLLHRHMAHEYVVAGLAAALTVGALTADGVALEARKAADAHRTGEPGPGPSRGCLRRQVNNVTSLTEHRLRTQQLPDDTRPLPDMSKYDDLLPSRRRGREDQAGG</sequence>
<feature type="compositionally biased region" description="Basic and acidic residues" evidence="1">
    <location>
        <begin position="536"/>
        <end position="564"/>
    </location>
</feature>
<keyword evidence="4" id="KW-1185">Reference proteome</keyword>
<evidence type="ECO:0000313" key="4">
    <source>
        <dbReference type="Proteomes" id="UP001500843"/>
    </source>
</evidence>
<name>A0ABP8XAZ4_9MICO</name>
<proteinExistence type="predicted"/>
<dbReference type="InterPro" id="IPR054353">
    <property type="entry name" value="IstA-like_C"/>
</dbReference>
<dbReference type="Pfam" id="PF22483">
    <property type="entry name" value="Mu-transpos_C_2"/>
    <property type="match status" value="1"/>
</dbReference>
<feature type="region of interest" description="Disordered" evidence="1">
    <location>
        <begin position="522"/>
        <end position="564"/>
    </location>
</feature>
<comment type="caution">
    <text evidence="3">The sequence shown here is derived from an EMBL/GenBank/DDBJ whole genome shotgun (WGS) entry which is preliminary data.</text>
</comment>
<dbReference type="Proteomes" id="UP001500843">
    <property type="component" value="Unassembled WGS sequence"/>
</dbReference>
<dbReference type="EMBL" id="BAABHM010000011">
    <property type="protein sequence ID" value="GAA4704498.1"/>
    <property type="molecule type" value="Genomic_DNA"/>
</dbReference>